<evidence type="ECO:0000256" key="2">
    <source>
        <dbReference type="SAM" id="Phobius"/>
    </source>
</evidence>
<evidence type="ECO:0000256" key="1">
    <source>
        <dbReference type="SAM" id="MobiDB-lite"/>
    </source>
</evidence>
<feature type="region of interest" description="Disordered" evidence="1">
    <location>
        <begin position="179"/>
        <end position="202"/>
    </location>
</feature>
<dbReference type="FunFam" id="3.40.50.1000:FF:000199">
    <property type="entry name" value="Nuclear envelope morphology"/>
    <property type="match status" value="1"/>
</dbReference>
<dbReference type="STRING" id="1230905.A0A1G4K225"/>
<organism evidence="4 5">
    <name type="scientific">Lachancea mirantina</name>
    <dbReference type="NCBI Taxonomy" id="1230905"/>
    <lineage>
        <taxon>Eukaryota</taxon>
        <taxon>Fungi</taxon>
        <taxon>Dikarya</taxon>
        <taxon>Ascomycota</taxon>
        <taxon>Saccharomycotina</taxon>
        <taxon>Saccharomycetes</taxon>
        <taxon>Saccharomycetales</taxon>
        <taxon>Saccharomycetaceae</taxon>
        <taxon>Lachancea</taxon>
    </lineage>
</organism>
<keyword evidence="2" id="KW-1133">Transmembrane helix</keyword>
<keyword evidence="5" id="KW-1185">Reference proteome</keyword>
<proteinExistence type="predicted"/>
<accession>A0A1G4K225</accession>
<dbReference type="CDD" id="cd07521">
    <property type="entry name" value="HAD_FCP1-like"/>
    <property type="match status" value="1"/>
</dbReference>
<feature type="domain" description="FCP1 homology" evidence="3">
    <location>
        <begin position="225"/>
        <end position="393"/>
    </location>
</feature>
<dbReference type="NCBIfam" id="TIGR02251">
    <property type="entry name" value="HIF-SF_euk"/>
    <property type="match status" value="1"/>
</dbReference>
<dbReference type="InterPro" id="IPR036412">
    <property type="entry name" value="HAD-like_sf"/>
</dbReference>
<dbReference type="PANTHER" id="PTHR12210">
    <property type="entry name" value="DULLARD PROTEIN PHOSPHATASE"/>
    <property type="match status" value="1"/>
</dbReference>
<feature type="compositionally biased region" description="Low complexity" evidence="1">
    <location>
        <begin position="184"/>
        <end position="202"/>
    </location>
</feature>
<dbReference type="AlphaFoldDB" id="A0A1G4K225"/>
<gene>
    <name evidence="4" type="ORF">LAMI_0F10792G</name>
</gene>
<dbReference type="Proteomes" id="UP000191024">
    <property type="component" value="Chromosome F"/>
</dbReference>
<dbReference type="InterPro" id="IPR011948">
    <property type="entry name" value="Dullard_phosphatase"/>
</dbReference>
<dbReference type="InterPro" id="IPR023214">
    <property type="entry name" value="HAD_sf"/>
</dbReference>
<evidence type="ECO:0000313" key="4">
    <source>
        <dbReference type="EMBL" id="SCU97642.1"/>
    </source>
</evidence>
<feature type="transmembrane region" description="Helical" evidence="2">
    <location>
        <begin position="67"/>
        <end position="92"/>
    </location>
</feature>
<name>A0A1G4K225_9SACH</name>
<evidence type="ECO:0000259" key="3">
    <source>
        <dbReference type="PROSITE" id="PS50969"/>
    </source>
</evidence>
<protein>
    <submittedName>
        <fullName evidence="4">LAMI_0F10792g1_1</fullName>
    </submittedName>
</protein>
<dbReference type="Gene3D" id="3.40.50.1000">
    <property type="entry name" value="HAD superfamily/HAD-like"/>
    <property type="match status" value="1"/>
</dbReference>
<dbReference type="InterPro" id="IPR050365">
    <property type="entry name" value="TIM50"/>
</dbReference>
<dbReference type="Pfam" id="PF03031">
    <property type="entry name" value="NIF"/>
    <property type="match status" value="1"/>
</dbReference>
<dbReference type="InterPro" id="IPR004274">
    <property type="entry name" value="FCP1_dom"/>
</dbReference>
<keyword evidence="2" id="KW-0472">Membrane</keyword>
<reference evidence="5" key="1">
    <citation type="submission" date="2016-03" db="EMBL/GenBank/DDBJ databases">
        <authorList>
            <person name="Devillers H."/>
        </authorList>
    </citation>
    <scope>NUCLEOTIDE SEQUENCE [LARGE SCALE GENOMIC DNA]</scope>
</reference>
<sequence>MNAVSFIADHISPAGDETSAGGVAHDVVNDVVNDPDDQKASGGSDVELSPEDTPAAGAAAAKPRNRALLWSIVVFLPNVFLVKPILFLWFIVTFPLSLVERTSQARERVAAGGSDAAATGVAAAVDDGTAGVAVDLQHAGSVTKFNTIVEEEDDDLAGDEMILQPDAAKDSLTAEVGTPAKPNVAKTTSSTRASVRSGSSGAVLGSRRMGRFLFPKKLVPQSVRTRSKRKTLVLDLDETLIHSMSRATSSSNSSQAHMVEVKFAVSGISTLYYVHKRPYCDLFLSKVAVWYDLVIFTASMKEYADPVIDWLEGSFPGRFSQRLYRQHCILRDGVGYIKDLSLLSHSAPTDVFIVDNSPVSYAMHVDNAIRVEGWISDPTDTDLLNLLPLLQALRFTTDVRYVLSLKNGEHAFTSR</sequence>
<dbReference type="EMBL" id="LT598467">
    <property type="protein sequence ID" value="SCU97642.1"/>
    <property type="molecule type" value="Genomic_DNA"/>
</dbReference>
<dbReference type="SUPFAM" id="SSF56784">
    <property type="entry name" value="HAD-like"/>
    <property type="match status" value="1"/>
</dbReference>
<dbReference type="GO" id="GO:0016791">
    <property type="term" value="F:phosphatase activity"/>
    <property type="evidence" value="ECO:0007669"/>
    <property type="project" value="InterPro"/>
</dbReference>
<keyword evidence="2" id="KW-0812">Transmembrane</keyword>
<evidence type="ECO:0000313" key="5">
    <source>
        <dbReference type="Proteomes" id="UP000191024"/>
    </source>
</evidence>
<dbReference type="SMART" id="SM00577">
    <property type="entry name" value="CPDc"/>
    <property type="match status" value="1"/>
</dbReference>
<dbReference type="PROSITE" id="PS50969">
    <property type="entry name" value="FCP1"/>
    <property type="match status" value="1"/>
</dbReference>
<dbReference type="OrthoDB" id="277011at2759"/>
<feature type="region of interest" description="Disordered" evidence="1">
    <location>
        <begin position="30"/>
        <end position="57"/>
    </location>
</feature>